<gene>
    <name evidence="8" type="ORF">GM655_22130</name>
</gene>
<proteinExistence type="predicted"/>
<keyword evidence="4 6" id="KW-1133">Transmembrane helix</keyword>
<dbReference type="PANTHER" id="PTHR37937:SF1">
    <property type="entry name" value="CONJUGATIVE TRANSFER: DNA TRANSPORT"/>
    <property type="match status" value="1"/>
</dbReference>
<evidence type="ECO:0000259" key="7">
    <source>
        <dbReference type="Pfam" id="PF10412"/>
    </source>
</evidence>
<dbReference type="GO" id="GO:0003677">
    <property type="term" value="F:DNA binding"/>
    <property type="evidence" value="ECO:0007669"/>
    <property type="project" value="UniProtKB-KW"/>
</dbReference>
<dbReference type="InterPro" id="IPR019476">
    <property type="entry name" value="T4SS_TraD_DNA-bd"/>
</dbReference>
<keyword evidence="2" id="KW-1003">Cell membrane</keyword>
<keyword evidence="3 6" id="KW-0812">Transmembrane</keyword>
<keyword evidence="8" id="KW-0238">DNA-binding</keyword>
<evidence type="ECO:0000313" key="9">
    <source>
        <dbReference type="Proteomes" id="UP000735592"/>
    </source>
</evidence>
<evidence type="ECO:0000256" key="3">
    <source>
        <dbReference type="ARBA" id="ARBA00022692"/>
    </source>
</evidence>
<comment type="subcellular location">
    <subcellularLocation>
        <location evidence="1">Cell membrane</location>
        <topology evidence="1">Multi-pass membrane protein</topology>
    </subcellularLocation>
</comment>
<dbReference type="CDD" id="cd01127">
    <property type="entry name" value="TrwB_TraG_TraD_VirD4"/>
    <property type="match status" value="1"/>
</dbReference>
<dbReference type="InterPro" id="IPR027417">
    <property type="entry name" value="P-loop_NTPase"/>
</dbReference>
<keyword evidence="9" id="KW-1185">Reference proteome</keyword>
<dbReference type="PANTHER" id="PTHR37937">
    <property type="entry name" value="CONJUGATIVE TRANSFER: DNA TRANSPORT"/>
    <property type="match status" value="1"/>
</dbReference>
<reference evidence="8 9" key="1">
    <citation type="submission" date="2019-11" db="EMBL/GenBank/DDBJ databases">
        <title>Type strains purchased from KCTC, JCM and DSMZ.</title>
        <authorList>
            <person name="Lu H."/>
        </authorList>
    </citation>
    <scope>NUCLEOTIDE SEQUENCE [LARGE SCALE GENOMIC DNA]</scope>
    <source>
        <strain evidence="8 9">DSM 103461</strain>
    </source>
</reference>
<feature type="domain" description="Type IV secretion system coupling protein TraD DNA-binding" evidence="7">
    <location>
        <begin position="171"/>
        <end position="553"/>
    </location>
</feature>
<evidence type="ECO:0000256" key="5">
    <source>
        <dbReference type="ARBA" id="ARBA00023136"/>
    </source>
</evidence>
<feature type="transmembrane region" description="Helical" evidence="6">
    <location>
        <begin position="41"/>
        <end position="58"/>
    </location>
</feature>
<feature type="transmembrane region" description="Helical" evidence="6">
    <location>
        <begin position="65"/>
        <end position="87"/>
    </location>
</feature>
<evidence type="ECO:0000256" key="4">
    <source>
        <dbReference type="ARBA" id="ARBA00022989"/>
    </source>
</evidence>
<dbReference type="SUPFAM" id="SSF52540">
    <property type="entry name" value="P-loop containing nucleoside triphosphate hydrolases"/>
    <property type="match status" value="1"/>
</dbReference>
<dbReference type="Gene3D" id="3.40.50.300">
    <property type="entry name" value="P-loop containing nucleotide triphosphate hydrolases"/>
    <property type="match status" value="2"/>
</dbReference>
<dbReference type="Proteomes" id="UP000735592">
    <property type="component" value="Unassembled WGS sequence"/>
</dbReference>
<evidence type="ECO:0000256" key="1">
    <source>
        <dbReference type="ARBA" id="ARBA00004651"/>
    </source>
</evidence>
<dbReference type="Pfam" id="PF10412">
    <property type="entry name" value="TrwB_AAD_bind"/>
    <property type="match status" value="1"/>
</dbReference>
<evidence type="ECO:0000313" key="8">
    <source>
        <dbReference type="EMBL" id="MTW35496.1"/>
    </source>
</evidence>
<evidence type="ECO:0000256" key="6">
    <source>
        <dbReference type="SAM" id="Phobius"/>
    </source>
</evidence>
<dbReference type="RefSeq" id="WP_155436835.1">
    <property type="nucleotide sequence ID" value="NZ_JBHLXK010000011.1"/>
</dbReference>
<dbReference type="InterPro" id="IPR051539">
    <property type="entry name" value="T4SS-coupling_protein"/>
</dbReference>
<keyword evidence="5 6" id="KW-0472">Membrane</keyword>
<dbReference type="EMBL" id="WNKW01000014">
    <property type="protein sequence ID" value="MTW35496.1"/>
    <property type="molecule type" value="Genomic_DNA"/>
</dbReference>
<organism evidence="8 9">
    <name type="scientific">Pseudoduganella danionis</name>
    <dbReference type="NCBI Taxonomy" id="1890295"/>
    <lineage>
        <taxon>Bacteria</taxon>
        <taxon>Pseudomonadati</taxon>
        <taxon>Pseudomonadota</taxon>
        <taxon>Betaproteobacteria</taxon>
        <taxon>Burkholderiales</taxon>
        <taxon>Oxalobacteraceae</taxon>
        <taxon>Telluria group</taxon>
        <taxon>Pseudoduganella</taxon>
    </lineage>
</organism>
<name>A0ABW9SV22_9BURK</name>
<protein>
    <submittedName>
        <fullName evidence="8">Type IV secretion system DNA-binding domain-containing protein</fullName>
    </submittedName>
</protein>
<comment type="caution">
    <text evidence="8">The sequence shown here is derived from an EMBL/GenBank/DDBJ whole genome shotgun (WGS) entry which is preliminary data.</text>
</comment>
<accession>A0ABW9SV22</accession>
<sequence length="576" mass="62324">MSEGLRGAAQGAGIIRSGLSAAWLGPRDIYSFFAHGTRYHFLRYLVILVAVVQLYHAIKALMTQGVIMGVLSLVVMAISIGMGTLFANIVESLGWWFAWYPGLGYRLKDGTFRPILGGSVPGSGPASLSGLGGAAKADETLIRGAAVVDGAALAVQLKRGVDPADLARLVEFGGVPVPFGAEPQHFLIEGATGSGKSQAINGMLRVVRKRQQAAIIADPGAGYLARFGELGETILNPLDGRSAGWSAFVEIREEYDCQMIAKAAIPDAAGEAGEWNFYAQTMLGAALKSQWKAGDFSTHKLLYLMNSAPIKELEPILAGTAAYPMIQKGGEKALASIRMIASVYLAAWEYLPDHGTFSVRDWVRDSDSNPAWLYLTYRDDQMALLRNLIACWLELAIVEGLTLSENANRRLWYIMDELDSLGKVSSLRAGLTKLRKYGGVCVSGLQTIAQLRTTYGKDEAQTLLSSMSNKLVLRAGDNETGKYFENELGEQEVKRAEVSNSTSTRIGELPNNSENVSERRSQQMAVLASEVQGLPDLHGFLKLIGLPIARVVLQYVAMPEQMPPYVAKKKAGEVVT</sequence>
<evidence type="ECO:0000256" key="2">
    <source>
        <dbReference type="ARBA" id="ARBA00022475"/>
    </source>
</evidence>